<dbReference type="CDD" id="cd06171">
    <property type="entry name" value="Sigma70_r4"/>
    <property type="match status" value="1"/>
</dbReference>
<evidence type="ECO:0000256" key="4">
    <source>
        <dbReference type="ARBA" id="ARBA00023163"/>
    </source>
</evidence>
<organism evidence="7 8">
    <name type="scientific">Microtetraspora glauca</name>
    <dbReference type="NCBI Taxonomy" id="1996"/>
    <lineage>
        <taxon>Bacteria</taxon>
        <taxon>Bacillati</taxon>
        <taxon>Actinomycetota</taxon>
        <taxon>Actinomycetes</taxon>
        <taxon>Streptosporangiales</taxon>
        <taxon>Streptosporangiaceae</taxon>
        <taxon>Microtetraspora</taxon>
    </lineage>
</organism>
<dbReference type="InterPro" id="IPR013324">
    <property type="entry name" value="RNA_pol_sigma_r3/r4-like"/>
</dbReference>
<dbReference type="InterPro" id="IPR007627">
    <property type="entry name" value="RNA_pol_sigma70_r2"/>
</dbReference>
<evidence type="ECO:0000256" key="2">
    <source>
        <dbReference type="ARBA" id="ARBA00023015"/>
    </source>
</evidence>
<dbReference type="InterPro" id="IPR014284">
    <property type="entry name" value="RNA_pol_sigma-70_dom"/>
</dbReference>
<keyword evidence="3" id="KW-0731">Sigma factor</keyword>
<feature type="domain" description="RNA polymerase sigma factor 70 region 4 type 2" evidence="6">
    <location>
        <begin position="167"/>
        <end position="218"/>
    </location>
</feature>
<dbReference type="Pfam" id="PF04542">
    <property type="entry name" value="Sigma70_r2"/>
    <property type="match status" value="1"/>
</dbReference>
<comment type="caution">
    <text evidence="7">The sequence shown here is derived from an EMBL/GenBank/DDBJ whole genome shotgun (WGS) entry which is preliminary data.</text>
</comment>
<dbReference type="InterPro" id="IPR013249">
    <property type="entry name" value="RNA_pol_sigma70_r4_t2"/>
</dbReference>
<protein>
    <submittedName>
        <fullName evidence="7">RNA polymerase sigma factor</fullName>
    </submittedName>
</protein>
<proteinExistence type="inferred from homology"/>
<dbReference type="RefSeq" id="WP_358140590.1">
    <property type="nucleotide sequence ID" value="NZ_JBFALK010000028.1"/>
</dbReference>
<reference evidence="7 8" key="1">
    <citation type="submission" date="2024-06" db="EMBL/GenBank/DDBJ databases">
        <title>The Natural Products Discovery Center: Release of the First 8490 Sequenced Strains for Exploring Actinobacteria Biosynthetic Diversity.</title>
        <authorList>
            <person name="Kalkreuter E."/>
            <person name="Kautsar S.A."/>
            <person name="Yang D."/>
            <person name="Bader C.D."/>
            <person name="Teijaro C.N."/>
            <person name="Fluegel L."/>
            <person name="Davis C.M."/>
            <person name="Simpson J.R."/>
            <person name="Lauterbach L."/>
            <person name="Steele A.D."/>
            <person name="Gui C."/>
            <person name="Meng S."/>
            <person name="Li G."/>
            <person name="Viehrig K."/>
            <person name="Ye F."/>
            <person name="Su P."/>
            <person name="Kiefer A.F."/>
            <person name="Nichols A."/>
            <person name="Cepeda A.J."/>
            <person name="Yan W."/>
            <person name="Fan B."/>
            <person name="Jiang Y."/>
            <person name="Adhikari A."/>
            <person name="Zheng C.-J."/>
            <person name="Schuster L."/>
            <person name="Cowan T.M."/>
            <person name="Smanski M.J."/>
            <person name="Chevrette M.G."/>
            <person name="De Carvalho L.P.S."/>
            <person name="Shen B."/>
        </authorList>
    </citation>
    <scope>NUCLEOTIDE SEQUENCE [LARGE SCALE GENOMIC DNA]</scope>
    <source>
        <strain evidence="7 8">NPDC050100</strain>
    </source>
</reference>
<evidence type="ECO:0000256" key="1">
    <source>
        <dbReference type="ARBA" id="ARBA00010641"/>
    </source>
</evidence>
<keyword evidence="2" id="KW-0805">Transcription regulation</keyword>
<dbReference type="SUPFAM" id="SSF88946">
    <property type="entry name" value="Sigma2 domain of RNA polymerase sigma factors"/>
    <property type="match status" value="1"/>
</dbReference>
<dbReference type="NCBIfam" id="TIGR02937">
    <property type="entry name" value="sigma70-ECF"/>
    <property type="match status" value="1"/>
</dbReference>
<dbReference type="Pfam" id="PF08281">
    <property type="entry name" value="Sigma70_r4_2"/>
    <property type="match status" value="1"/>
</dbReference>
<keyword evidence="4" id="KW-0804">Transcription</keyword>
<evidence type="ECO:0000313" key="8">
    <source>
        <dbReference type="Proteomes" id="UP001551675"/>
    </source>
</evidence>
<dbReference type="Gene3D" id="1.10.10.10">
    <property type="entry name" value="Winged helix-like DNA-binding domain superfamily/Winged helix DNA-binding domain"/>
    <property type="match status" value="1"/>
</dbReference>
<dbReference type="InterPro" id="IPR039425">
    <property type="entry name" value="RNA_pol_sigma-70-like"/>
</dbReference>
<dbReference type="EMBL" id="JBFALK010000028">
    <property type="protein sequence ID" value="MEV0974231.1"/>
    <property type="molecule type" value="Genomic_DNA"/>
</dbReference>
<dbReference type="Gene3D" id="1.10.1740.10">
    <property type="match status" value="1"/>
</dbReference>
<dbReference type="InterPro" id="IPR036388">
    <property type="entry name" value="WH-like_DNA-bd_sf"/>
</dbReference>
<sequence length="223" mass="24047">MPCRAAVVPLRGGSMFSGFEGTTGGGCRDRSGVYGFLARRREPPPIGPASDDAELLAAAAARRTDALRLLHQRHAPWLRVRLARRCADADLVDDALQDTFVAVWRDAHRYRAGEGEVAAWIWTIAIRRLISALRRTGTAPPVTSFDDAHLVTESAEDAVLVGVEHGDLGTAIARLSPELRAAIQATVLDGLTVKEAAHLLGVPEGTVKTRVMRAKARLRGYLA</sequence>
<keyword evidence="8" id="KW-1185">Reference proteome</keyword>
<evidence type="ECO:0000259" key="6">
    <source>
        <dbReference type="Pfam" id="PF08281"/>
    </source>
</evidence>
<evidence type="ECO:0000313" key="7">
    <source>
        <dbReference type="EMBL" id="MEV0974231.1"/>
    </source>
</evidence>
<evidence type="ECO:0000259" key="5">
    <source>
        <dbReference type="Pfam" id="PF04542"/>
    </source>
</evidence>
<name>A0ABV3GRG4_MICGL</name>
<gene>
    <name evidence="7" type="ORF">AB0I59_37030</name>
</gene>
<dbReference type="InterPro" id="IPR013325">
    <property type="entry name" value="RNA_pol_sigma_r2"/>
</dbReference>
<accession>A0ABV3GRG4</accession>
<dbReference type="SUPFAM" id="SSF88659">
    <property type="entry name" value="Sigma3 and sigma4 domains of RNA polymerase sigma factors"/>
    <property type="match status" value="1"/>
</dbReference>
<comment type="similarity">
    <text evidence="1">Belongs to the sigma-70 factor family. ECF subfamily.</text>
</comment>
<dbReference type="PANTHER" id="PTHR43133:SF46">
    <property type="entry name" value="RNA POLYMERASE SIGMA-70 FACTOR ECF SUBFAMILY"/>
    <property type="match status" value="1"/>
</dbReference>
<feature type="domain" description="RNA polymerase sigma-70 region 2" evidence="5">
    <location>
        <begin position="70"/>
        <end position="136"/>
    </location>
</feature>
<evidence type="ECO:0000256" key="3">
    <source>
        <dbReference type="ARBA" id="ARBA00023082"/>
    </source>
</evidence>
<dbReference type="PANTHER" id="PTHR43133">
    <property type="entry name" value="RNA POLYMERASE ECF-TYPE SIGMA FACTO"/>
    <property type="match status" value="1"/>
</dbReference>
<dbReference type="Proteomes" id="UP001551675">
    <property type="component" value="Unassembled WGS sequence"/>
</dbReference>